<dbReference type="RefSeq" id="WP_038498758.1">
    <property type="nucleotide sequence ID" value="NZ_AFWK01000105.1"/>
</dbReference>
<evidence type="ECO:0000259" key="10">
    <source>
        <dbReference type="PROSITE" id="PS51779"/>
    </source>
</evidence>
<evidence type="ECO:0000256" key="2">
    <source>
        <dbReference type="ARBA" id="ARBA00022475"/>
    </source>
</evidence>
<dbReference type="GO" id="GO:0043093">
    <property type="term" value="P:FtsZ-dependent cytokinesis"/>
    <property type="evidence" value="ECO:0007669"/>
    <property type="project" value="UniProtKB-UniRule"/>
</dbReference>
<dbReference type="GO" id="GO:0032153">
    <property type="term" value="C:cell division site"/>
    <property type="evidence" value="ECO:0007669"/>
    <property type="project" value="UniProtKB-UniRule"/>
</dbReference>
<dbReference type="PROSITE" id="PS51779">
    <property type="entry name" value="POTRA"/>
    <property type="match status" value="1"/>
</dbReference>
<reference evidence="11 12" key="1">
    <citation type="journal article" date="2014" name="BMC Genomics">
        <title>A genomic perspective on a new bacterial genus and species from the Alcaligenaceae family, Basilea psittacipulmonis.</title>
        <authorList>
            <person name="Whiteson K.L."/>
            <person name="Hernandez D."/>
            <person name="Lazarevic V."/>
            <person name="Gaia N."/>
            <person name="Farinelli L."/>
            <person name="Francois P."/>
            <person name="Pilo P."/>
            <person name="Frey J."/>
            <person name="Schrenzel J."/>
        </authorList>
    </citation>
    <scope>NUCLEOTIDE SEQUENCE [LARGE SCALE GENOMIC DNA]</scope>
    <source>
        <strain evidence="11 12">DSM 24701</strain>
    </source>
</reference>
<dbReference type="Gene3D" id="3.10.20.310">
    <property type="entry name" value="membrane protein fhac"/>
    <property type="match status" value="1"/>
</dbReference>
<feature type="transmembrane region" description="Helical" evidence="9">
    <location>
        <begin position="12"/>
        <end position="34"/>
    </location>
</feature>
<evidence type="ECO:0000313" key="12">
    <source>
        <dbReference type="Proteomes" id="UP000028945"/>
    </source>
</evidence>
<gene>
    <name evidence="9" type="primary">ftsQ</name>
    <name evidence="11" type="ORF">IX83_02420</name>
</gene>
<protein>
    <recommendedName>
        <fullName evidence="9">Cell division protein FtsQ</fullName>
    </recommendedName>
</protein>
<comment type="subcellular location">
    <subcellularLocation>
        <location evidence="9">Cell inner membrane</location>
        <topology evidence="9">Single-pass type II membrane protein</topology>
    </subcellularLocation>
    <subcellularLocation>
        <location evidence="1">Membrane</location>
    </subcellularLocation>
    <text evidence="9">Localizes to the division septum.</text>
</comment>
<dbReference type="AlphaFoldDB" id="A0A077DGP1"/>
<keyword evidence="4 9" id="KW-0132">Cell division</keyword>
<dbReference type="OrthoDB" id="9790370at2"/>
<dbReference type="STRING" id="1072685.IX83_02420"/>
<evidence type="ECO:0000256" key="1">
    <source>
        <dbReference type="ARBA" id="ARBA00004370"/>
    </source>
</evidence>
<dbReference type="InterPro" id="IPR034746">
    <property type="entry name" value="POTRA"/>
</dbReference>
<evidence type="ECO:0000313" key="11">
    <source>
        <dbReference type="EMBL" id="AIL32323.1"/>
    </source>
</evidence>
<dbReference type="Pfam" id="PF08478">
    <property type="entry name" value="POTRA_1"/>
    <property type="match status" value="1"/>
</dbReference>
<dbReference type="PANTHER" id="PTHR35851">
    <property type="entry name" value="CELL DIVISION PROTEIN FTSQ"/>
    <property type="match status" value="1"/>
</dbReference>
<dbReference type="InterPro" id="IPR045335">
    <property type="entry name" value="FtsQ_C_sf"/>
</dbReference>
<comment type="function">
    <text evidence="9">Essential cell division protein. May link together the upstream cell division proteins, which are predominantly cytoplasmic, with the downstream cell division proteins, which are predominantly periplasmic. May control correct divisome assembly.</text>
</comment>
<keyword evidence="5 9" id="KW-0812">Transmembrane</keyword>
<dbReference type="KEGG" id="bpsi:IX83_02420"/>
<dbReference type="PANTHER" id="PTHR35851:SF1">
    <property type="entry name" value="CELL DIVISION PROTEIN FTSQ"/>
    <property type="match status" value="1"/>
</dbReference>
<dbReference type="Gene3D" id="3.40.50.11690">
    <property type="entry name" value="Cell division protein FtsQ/DivIB"/>
    <property type="match status" value="1"/>
</dbReference>
<keyword evidence="6 9" id="KW-1133">Transmembrane helix</keyword>
<evidence type="ECO:0000256" key="4">
    <source>
        <dbReference type="ARBA" id="ARBA00022618"/>
    </source>
</evidence>
<feature type="domain" description="POTRA" evidence="10">
    <location>
        <begin position="39"/>
        <end position="112"/>
    </location>
</feature>
<evidence type="ECO:0000256" key="9">
    <source>
        <dbReference type="HAMAP-Rule" id="MF_00911"/>
    </source>
</evidence>
<dbReference type="GO" id="GO:0090529">
    <property type="term" value="P:cell septum assembly"/>
    <property type="evidence" value="ECO:0007669"/>
    <property type="project" value="InterPro"/>
</dbReference>
<name>A0A077DGP1_9BURK</name>
<evidence type="ECO:0000256" key="7">
    <source>
        <dbReference type="ARBA" id="ARBA00023136"/>
    </source>
</evidence>
<dbReference type="Pfam" id="PF03799">
    <property type="entry name" value="FtsQ_DivIB_C"/>
    <property type="match status" value="1"/>
</dbReference>
<evidence type="ECO:0000256" key="5">
    <source>
        <dbReference type="ARBA" id="ARBA00022692"/>
    </source>
</evidence>
<dbReference type="Proteomes" id="UP000028945">
    <property type="component" value="Chromosome"/>
</dbReference>
<accession>A0A077DGP1</accession>
<dbReference type="eggNOG" id="COG1589">
    <property type="taxonomic scope" value="Bacteria"/>
</dbReference>
<dbReference type="HAMAP" id="MF_00911">
    <property type="entry name" value="FtsQ_subfam"/>
    <property type="match status" value="1"/>
</dbReference>
<dbReference type="HOGENOM" id="CLU_064041_0_0_4"/>
<keyword evidence="3 9" id="KW-0997">Cell inner membrane</keyword>
<comment type="subunit">
    <text evidence="9">Part of a complex composed of FtsB, FtsL and FtsQ.</text>
</comment>
<keyword evidence="8 9" id="KW-0131">Cell cycle</keyword>
<comment type="similarity">
    <text evidence="9">Belongs to the FtsQ/DivIB family. FtsQ subfamily.</text>
</comment>
<organism evidence="11 12">
    <name type="scientific">Basilea psittacipulmonis DSM 24701</name>
    <dbReference type="NCBI Taxonomy" id="1072685"/>
    <lineage>
        <taxon>Bacteria</taxon>
        <taxon>Pseudomonadati</taxon>
        <taxon>Pseudomonadota</taxon>
        <taxon>Betaproteobacteria</taxon>
        <taxon>Burkholderiales</taxon>
        <taxon>Alcaligenaceae</taxon>
        <taxon>Basilea</taxon>
    </lineage>
</organism>
<dbReference type="InterPro" id="IPR013685">
    <property type="entry name" value="POTRA_FtsQ_type"/>
</dbReference>
<evidence type="ECO:0000256" key="6">
    <source>
        <dbReference type="ARBA" id="ARBA00022989"/>
    </source>
</evidence>
<evidence type="ECO:0000256" key="8">
    <source>
        <dbReference type="ARBA" id="ARBA00023306"/>
    </source>
</evidence>
<proteinExistence type="inferred from homology"/>
<dbReference type="EMBL" id="CP009238">
    <property type="protein sequence ID" value="AIL32323.1"/>
    <property type="molecule type" value="Genomic_DNA"/>
</dbReference>
<keyword evidence="12" id="KW-1185">Reference proteome</keyword>
<dbReference type="InterPro" id="IPR005548">
    <property type="entry name" value="Cell_div_FtsQ/DivIB_C"/>
</dbReference>
<sequence length="260" mass="30089">MSINKQVRVINMLANLLTFVALVLAVLSLTYWVVHLPYFDLERIYVQERQGGHLKNVSPNLLNNALIAKISGNFFTVNLDSVAQQVKQVPWVRSVQVRRLWPNGLVLYVEEHEPFAYWNSTQMIDTWGDVFTPSNFQESADMNLLHFQGPENSAKLVVKRYQYLAKMLSKIHLSVESITLNDRYAWNIRLDNGITLLLSRDEVAESLEDNDTDKVFNERISRFVNAWKEIQAFNKEHSIAIIDLRYSKGFAVKLAPKFKE</sequence>
<keyword evidence="7 9" id="KW-0472">Membrane</keyword>
<keyword evidence="2 9" id="KW-1003">Cell membrane</keyword>
<dbReference type="GO" id="GO:0005886">
    <property type="term" value="C:plasma membrane"/>
    <property type="evidence" value="ECO:0007669"/>
    <property type="project" value="UniProtKB-SubCell"/>
</dbReference>
<dbReference type="InterPro" id="IPR026579">
    <property type="entry name" value="FtsQ"/>
</dbReference>
<evidence type="ECO:0000256" key="3">
    <source>
        <dbReference type="ARBA" id="ARBA00022519"/>
    </source>
</evidence>